<dbReference type="AlphaFoldDB" id="A0A081NUZ0"/>
<accession>A0A081NUZ0</accession>
<dbReference type="Proteomes" id="UP000028123">
    <property type="component" value="Unassembled WGS sequence"/>
</dbReference>
<sequence>MPQIFITVARILVEVWNKIPGFWQGVIAGITGNAIYDFIKNADWSGFANWLYQNSSLPYIEAIYKILQNLGLAP</sequence>
<gene>
    <name evidence="1" type="ORF">ET33_27195</name>
</gene>
<protein>
    <submittedName>
        <fullName evidence="1">Uncharacterized protein</fullName>
    </submittedName>
</protein>
<dbReference type="RefSeq" id="WP_036692042.1">
    <property type="nucleotide sequence ID" value="NZ_JNVM01000041.1"/>
</dbReference>
<proteinExistence type="predicted"/>
<dbReference type="OrthoDB" id="1779742at2"/>
<reference evidence="1 2" key="1">
    <citation type="submission" date="2014-06" db="EMBL/GenBank/DDBJ databases">
        <title>Draft genome sequence of Paenibacillus sp. MSt1.</title>
        <authorList>
            <person name="Aw Y.K."/>
            <person name="Ong K.S."/>
            <person name="Gan H.M."/>
            <person name="Lee S.M."/>
        </authorList>
    </citation>
    <scope>NUCLEOTIDE SEQUENCE [LARGE SCALE GENOMIC DNA]</scope>
    <source>
        <strain evidence="1 2">MSt1</strain>
    </source>
</reference>
<name>A0A081NUZ0_9BACL</name>
<keyword evidence="2" id="KW-1185">Reference proteome</keyword>
<comment type="caution">
    <text evidence="1">The sequence shown here is derived from an EMBL/GenBank/DDBJ whole genome shotgun (WGS) entry which is preliminary data.</text>
</comment>
<organism evidence="1 2">
    <name type="scientific">Paenibacillus tyrfis</name>
    <dbReference type="NCBI Taxonomy" id="1501230"/>
    <lineage>
        <taxon>Bacteria</taxon>
        <taxon>Bacillati</taxon>
        <taxon>Bacillota</taxon>
        <taxon>Bacilli</taxon>
        <taxon>Bacillales</taxon>
        <taxon>Paenibacillaceae</taxon>
        <taxon>Paenibacillus</taxon>
    </lineage>
</organism>
<dbReference type="EMBL" id="JNVM01000041">
    <property type="protein sequence ID" value="KEQ22263.1"/>
    <property type="molecule type" value="Genomic_DNA"/>
</dbReference>
<evidence type="ECO:0000313" key="1">
    <source>
        <dbReference type="EMBL" id="KEQ22263.1"/>
    </source>
</evidence>
<evidence type="ECO:0000313" key="2">
    <source>
        <dbReference type="Proteomes" id="UP000028123"/>
    </source>
</evidence>